<sequence length="244" mass="25862">MVRLAFRACVAACTALIVLAAPTVVGATVPPPTDTIPLTDEVPDEQGIVVDAPLVTLPNTLSAVTTIPTGCAIPPVPQMVFAGEITKIEDATATFRVDKLLAGTPAGYITEDLVDVRYGQDTKFLDVGTRYIVGAASDPFSPLLVSRVRQDSPLFGGNAVVGVNDSAAVCPNFEDPIRTLREDGEPIDTGVLSPLLNNKLLIVFVLLFSVAFVVAGLFGVVLYRKSLIGAQRGISQTKKKMKRR</sequence>
<accession>A0A6J6KXX6</accession>
<proteinExistence type="predicted"/>
<dbReference type="AlphaFoldDB" id="A0A6J6KXX6"/>
<keyword evidence="1" id="KW-0472">Membrane</keyword>
<keyword evidence="1" id="KW-0812">Transmembrane</keyword>
<reference evidence="2" key="1">
    <citation type="submission" date="2020-05" db="EMBL/GenBank/DDBJ databases">
        <authorList>
            <person name="Chiriac C."/>
            <person name="Salcher M."/>
            <person name="Ghai R."/>
            <person name="Kavagutti S V."/>
        </authorList>
    </citation>
    <scope>NUCLEOTIDE SEQUENCE</scope>
</reference>
<evidence type="ECO:0000313" key="2">
    <source>
        <dbReference type="EMBL" id="CAB4653134.1"/>
    </source>
</evidence>
<feature type="transmembrane region" description="Helical" evidence="1">
    <location>
        <begin position="200"/>
        <end position="223"/>
    </location>
</feature>
<evidence type="ECO:0000256" key="1">
    <source>
        <dbReference type="SAM" id="Phobius"/>
    </source>
</evidence>
<gene>
    <name evidence="2" type="ORF">UFOPK2166_00938</name>
</gene>
<dbReference type="EMBL" id="CAEZWB010000128">
    <property type="protein sequence ID" value="CAB4653134.1"/>
    <property type="molecule type" value="Genomic_DNA"/>
</dbReference>
<organism evidence="2">
    <name type="scientific">freshwater metagenome</name>
    <dbReference type="NCBI Taxonomy" id="449393"/>
    <lineage>
        <taxon>unclassified sequences</taxon>
        <taxon>metagenomes</taxon>
        <taxon>ecological metagenomes</taxon>
    </lineage>
</organism>
<protein>
    <submittedName>
        <fullName evidence="2">Unannotated protein</fullName>
    </submittedName>
</protein>
<keyword evidence="1" id="KW-1133">Transmembrane helix</keyword>
<name>A0A6J6KXX6_9ZZZZ</name>